<dbReference type="PANTHER" id="PTHR36617:SF16">
    <property type="entry name" value="OS04G0516500 PROTEIN"/>
    <property type="match status" value="1"/>
</dbReference>
<evidence type="ECO:0000313" key="2">
    <source>
        <dbReference type="EMBL" id="GAU48540.1"/>
    </source>
</evidence>
<keyword evidence="3" id="KW-1185">Reference proteome</keyword>
<dbReference type="OrthoDB" id="1743609at2759"/>
<feature type="domain" description="Reverse transcriptase zinc-binding" evidence="1">
    <location>
        <begin position="169"/>
        <end position="264"/>
    </location>
</feature>
<dbReference type="Proteomes" id="UP000242715">
    <property type="component" value="Unassembled WGS sequence"/>
</dbReference>
<dbReference type="EMBL" id="DF974434">
    <property type="protein sequence ID" value="GAU48540.1"/>
    <property type="molecule type" value="Genomic_DNA"/>
</dbReference>
<reference evidence="3" key="1">
    <citation type="journal article" date="2017" name="Front. Plant Sci.">
        <title>Climate Clever Clovers: New Paradigm to Reduce the Environmental Footprint of Ruminants by Breeding Low Methanogenic Forages Utilizing Haplotype Variation.</title>
        <authorList>
            <person name="Kaur P."/>
            <person name="Appels R."/>
            <person name="Bayer P.E."/>
            <person name="Keeble-Gagnere G."/>
            <person name="Wang J."/>
            <person name="Hirakawa H."/>
            <person name="Shirasawa K."/>
            <person name="Vercoe P."/>
            <person name="Stefanova K."/>
            <person name="Durmic Z."/>
            <person name="Nichols P."/>
            <person name="Revell C."/>
            <person name="Isobe S.N."/>
            <person name="Edwards D."/>
            <person name="Erskine W."/>
        </authorList>
    </citation>
    <scope>NUCLEOTIDE SEQUENCE [LARGE SCALE GENOMIC DNA]</scope>
    <source>
        <strain evidence="3">cv. Daliak</strain>
    </source>
</reference>
<evidence type="ECO:0000259" key="1">
    <source>
        <dbReference type="Pfam" id="PF13966"/>
    </source>
</evidence>
<proteinExistence type="predicted"/>
<protein>
    <recommendedName>
        <fullName evidence="1">Reverse transcriptase zinc-binding domain-containing protein</fullName>
    </recommendedName>
</protein>
<dbReference type="PANTHER" id="PTHR36617">
    <property type="entry name" value="PROTEIN, PUTATIVE-RELATED"/>
    <property type="match status" value="1"/>
</dbReference>
<evidence type="ECO:0000313" key="3">
    <source>
        <dbReference type="Proteomes" id="UP000242715"/>
    </source>
</evidence>
<dbReference type="AlphaFoldDB" id="A0A2Z6PDK2"/>
<accession>A0A2Z6PDK2</accession>
<sequence>MNLSLLAKWRWRILQNEQILWREVITARYGDEICFTADWSGLSFPVTSSAWWKDISKLESVAGSITWISKALERRVGNGRSTYFWLEKWIGGSTLRDKFSRLYSLSEQKQVLISDVVLDNFDRSRLEWRRGLFQWEKESLGQLEELVRDGILTLYSDQWFWKLEGDCLFSVSSAYDRLAVNLYNFGPILDMESRVFKKIWSSPAPSKLIAFSWQLLYDRLPSKTNLYRRGVVQGLRCQECVWCADKPESGKHIMLHCNFAKAVWREVEDLSVFVVRVEATTVLLFSVLIAGYNW</sequence>
<dbReference type="Pfam" id="PF13966">
    <property type="entry name" value="zf-RVT"/>
    <property type="match status" value="1"/>
</dbReference>
<name>A0A2Z6PDK2_TRISU</name>
<organism evidence="2 3">
    <name type="scientific">Trifolium subterraneum</name>
    <name type="common">Subterranean clover</name>
    <dbReference type="NCBI Taxonomy" id="3900"/>
    <lineage>
        <taxon>Eukaryota</taxon>
        <taxon>Viridiplantae</taxon>
        <taxon>Streptophyta</taxon>
        <taxon>Embryophyta</taxon>
        <taxon>Tracheophyta</taxon>
        <taxon>Spermatophyta</taxon>
        <taxon>Magnoliopsida</taxon>
        <taxon>eudicotyledons</taxon>
        <taxon>Gunneridae</taxon>
        <taxon>Pentapetalae</taxon>
        <taxon>rosids</taxon>
        <taxon>fabids</taxon>
        <taxon>Fabales</taxon>
        <taxon>Fabaceae</taxon>
        <taxon>Papilionoideae</taxon>
        <taxon>50 kb inversion clade</taxon>
        <taxon>NPAAA clade</taxon>
        <taxon>Hologalegina</taxon>
        <taxon>IRL clade</taxon>
        <taxon>Trifolieae</taxon>
        <taxon>Trifolium</taxon>
    </lineage>
</organism>
<gene>
    <name evidence="2" type="ORF">TSUD_282920</name>
</gene>
<dbReference type="InterPro" id="IPR026960">
    <property type="entry name" value="RVT-Znf"/>
</dbReference>